<gene>
    <name evidence="12" type="ORF">GZ77_10170</name>
</gene>
<dbReference type="PANTHER" id="PTHR48111:SF39">
    <property type="entry name" value="TRANSCRIPTIONAL REGULATORY PROTEIN CPXR"/>
    <property type="match status" value="1"/>
</dbReference>
<dbReference type="InterPro" id="IPR039420">
    <property type="entry name" value="WalR-like"/>
</dbReference>
<dbReference type="GO" id="GO:0005829">
    <property type="term" value="C:cytosol"/>
    <property type="evidence" value="ECO:0007669"/>
    <property type="project" value="TreeGrafter"/>
</dbReference>
<accession>A0A081N897</accession>
<dbReference type="CDD" id="cd17623">
    <property type="entry name" value="REC_OmpR_CpxR"/>
    <property type="match status" value="1"/>
</dbReference>
<protein>
    <submittedName>
        <fullName evidence="12">CpxR</fullName>
    </submittedName>
</protein>
<dbReference type="SMART" id="SM00862">
    <property type="entry name" value="Trans_reg_C"/>
    <property type="match status" value="1"/>
</dbReference>
<dbReference type="Gene3D" id="1.10.10.10">
    <property type="entry name" value="Winged helix-like DNA-binding domain superfamily/Winged helix DNA-binding domain"/>
    <property type="match status" value="1"/>
</dbReference>
<dbReference type="eggNOG" id="COG0745">
    <property type="taxonomic scope" value="Bacteria"/>
</dbReference>
<evidence type="ECO:0000259" key="10">
    <source>
        <dbReference type="PROSITE" id="PS50110"/>
    </source>
</evidence>
<feature type="domain" description="OmpR/PhoB-type" evidence="11">
    <location>
        <begin position="136"/>
        <end position="235"/>
    </location>
</feature>
<feature type="DNA-binding region" description="OmpR/PhoB-type" evidence="9">
    <location>
        <begin position="136"/>
        <end position="235"/>
    </location>
</feature>
<evidence type="ECO:0000256" key="5">
    <source>
        <dbReference type="ARBA" id="ARBA00023015"/>
    </source>
</evidence>
<dbReference type="GO" id="GO:0000976">
    <property type="term" value="F:transcription cis-regulatory region binding"/>
    <property type="evidence" value="ECO:0007669"/>
    <property type="project" value="TreeGrafter"/>
</dbReference>
<organism evidence="12 13">
    <name type="scientific">Endozoicomonas montiporae</name>
    <dbReference type="NCBI Taxonomy" id="1027273"/>
    <lineage>
        <taxon>Bacteria</taxon>
        <taxon>Pseudomonadati</taxon>
        <taxon>Pseudomonadota</taxon>
        <taxon>Gammaproteobacteria</taxon>
        <taxon>Oceanospirillales</taxon>
        <taxon>Endozoicomonadaceae</taxon>
        <taxon>Endozoicomonas</taxon>
    </lineage>
</organism>
<keyword evidence="5" id="KW-0805">Transcription regulation</keyword>
<dbReference type="InterPro" id="IPR011006">
    <property type="entry name" value="CheY-like_superfamily"/>
</dbReference>
<keyword evidence="2" id="KW-0963">Cytoplasm</keyword>
<dbReference type="EMBL" id="JOKG01000002">
    <property type="protein sequence ID" value="KEQ14670.1"/>
    <property type="molecule type" value="Genomic_DNA"/>
</dbReference>
<evidence type="ECO:0000256" key="2">
    <source>
        <dbReference type="ARBA" id="ARBA00022490"/>
    </source>
</evidence>
<dbReference type="PROSITE" id="PS50110">
    <property type="entry name" value="RESPONSE_REGULATORY"/>
    <property type="match status" value="1"/>
</dbReference>
<keyword evidence="4" id="KW-0902">Two-component regulatory system</keyword>
<evidence type="ECO:0000256" key="4">
    <source>
        <dbReference type="ARBA" id="ARBA00023012"/>
    </source>
</evidence>
<comment type="subcellular location">
    <subcellularLocation>
        <location evidence="1">Cytoplasm</location>
    </subcellularLocation>
</comment>
<evidence type="ECO:0000256" key="3">
    <source>
        <dbReference type="ARBA" id="ARBA00022553"/>
    </source>
</evidence>
<comment type="caution">
    <text evidence="12">The sequence shown here is derived from an EMBL/GenBank/DDBJ whole genome shotgun (WGS) entry which is preliminary data.</text>
</comment>
<dbReference type="SUPFAM" id="SSF52172">
    <property type="entry name" value="CheY-like"/>
    <property type="match status" value="1"/>
</dbReference>
<dbReference type="Gene3D" id="6.10.250.690">
    <property type="match status" value="1"/>
</dbReference>
<dbReference type="GO" id="GO:0000156">
    <property type="term" value="F:phosphorelay response regulator activity"/>
    <property type="evidence" value="ECO:0007669"/>
    <property type="project" value="TreeGrafter"/>
</dbReference>
<evidence type="ECO:0000256" key="1">
    <source>
        <dbReference type="ARBA" id="ARBA00004496"/>
    </source>
</evidence>
<keyword evidence="7" id="KW-0804">Transcription</keyword>
<dbReference type="Pfam" id="PF00072">
    <property type="entry name" value="Response_reg"/>
    <property type="match status" value="1"/>
</dbReference>
<dbReference type="InterPro" id="IPR036388">
    <property type="entry name" value="WH-like_DNA-bd_sf"/>
</dbReference>
<dbReference type="InterPro" id="IPR001867">
    <property type="entry name" value="OmpR/PhoB-type_DNA-bd"/>
</dbReference>
<dbReference type="Gene3D" id="3.40.50.2300">
    <property type="match status" value="1"/>
</dbReference>
<dbReference type="PANTHER" id="PTHR48111">
    <property type="entry name" value="REGULATOR OF RPOS"/>
    <property type="match status" value="1"/>
</dbReference>
<evidence type="ECO:0000256" key="8">
    <source>
        <dbReference type="PROSITE-ProRule" id="PRU00169"/>
    </source>
</evidence>
<keyword evidence="6 9" id="KW-0238">DNA-binding</keyword>
<evidence type="ECO:0000313" key="13">
    <source>
        <dbReference type="Proteomes" id="UP000028006"/>
    </source>
</evidence>
<dbReference type="Pfam" id="PF00486">
    <property type="entry name" value="Trans_reg_C"/>
    <property type="match status" value="1"/>
</dbReference>
<dbReference type="FunFam" id="3.40.50.2300:FF:000001">
    <property type="entry name" value="DNA-binding response regulator PhoB"/>
    <property type="match status" value="1"/>
</dbReference>
<reference evidence="12 13" key="1">
    <citation type="submission" date="2014-06" db="EMBL/GenBank/DDBJ databases">
        <title>Whole Genome Sequences of Three Symbiotic Endozoicomonas Bacteria.</title>
        <authorList>
            <person name="Neave M.J."/>
            <person name="Apprill A."/>
            <person name="Voolstra C.R."/>
        </authorList>
    </citation>
    <scope>NUCLEOTIDE SEQUENCE [LARGE SCALE GENOMIC DNA]</scope>
    <source>
        <strain evidence="12 13">LMG 24815</strain>
    </source>
</reference>
<dbReference type="InterPro" id="IPR058124">
    <property type="entry name" value="CpxR-like_REC"/>
</dbReference>
<dbReference type="GO" id="GO:0032993">
    <property type="term" value="C:protein-DNA complex"/>
    <property type="evidence" value="ECO:0007669"/>
    <property type="project" value="TreeGrafter"/>
</dbReference>
<keyword evidence="13" id="KW-1185">Reference proteome</keyword>
<dbReference type="PROSITE" id="PS51755">
    <property type="entry name" value="OMPR_PHOB"/>
    <property type="match status" value="1"/>
</dbReference>
<evidence type="ECO:0000313" key="12">
    <source>
        <dbReference type="EMBL" id="KEQ14670.1"/>
    </source>
</evidence>
<feature type="modified residue" description="4-aspartylphosphate" evidence="8">
    <location>
        <position position="60"/>
    </location>
</feature>
<dbReference type="Proteomes" id="UP000028006">
    <property type="component" value="Unassembled WGS sequence"/>
</dbReference>
<dbReference type="AlphaFoldDB" id="A0A081N897"/>
<keyword evidence="3 8" id="KW-0597">Phosphoprotein</keyword>
<proteinExistence type="predicted"/>
<evidence type="ECO:0000256" key="6">
    <source>
        <dbReference type="ARBA" id="ARBA00023125"/>
    </source>
</evidence>
<dbReference type="InterPro" id="IPR016032">
    <property type="entry name" value="Sig_transdc_resp-reg_C-effctor"/>
</dbReference>
<sequence length="236" mass="26395">MEYQMSSDSVKLLLIDDDVELCELLIEYLATEGYDVKAVHDGESGVVSALSGEYQLVLLDVTLPKLNGFDVLKKVRQTSDIPVLMLTARGDDVDRIIGLEFGADDYLPKPYNHRELVARIKAILRRGRTQVADSNPRTLSIDDITLNLANREATIDGEVLELTATEFMVLKALIEKAGELISRDELTQIALNRRLTLYDRAIDMHVSNVRKKIGTRADGSARIKTVRGAGYFYIRP</sequence>
<feature type="domain" description="Response regulatory" evidence="10">
    <location>
        <begin position="11"/>
        <end position="124"/>
    </location>
</feature>
<dbReference type="CDD" id="cd00383">
    <property type="entry name" value="trans_reg_C"/>
    <property type="match status" value="1"/>
</dbReference>
<dbReference type="InterPro" id="IPR001789">
    <property type="entry name" value="Sig_transdc_resp-reg_receiver"/>
</dbReference>
<name>A0A081N897_9GAMM</name>
<evidence type="ECO:0000256" key="7">
    <source>
        <dbReference type="ARBA" id="ARBA00023163"/>
    </source>
</evidence>
<dbReference type="SMART" id="SM00448">
    <property type="entry name" value="REC"/>
    <property type="match status" value="1"/>
</dbReference>
<dbReference type="SUPFAM" id="SSF46894">
    <property type="entry name" value="C-terminal effector domain of the bipartite response regulators"/>
    <property type="match status" value="1"/>
</dbReference>
<evidence type="ECO:0000259" key="11">
    <source>
        <dbReference type="PROSITE" id="PS51755"/>
    </source>
</evidence>
<dbReference type="GO" id="GO:0006355">
    <property type="term" value="P:regulation of DNA-templated transcription"/>
    <property type="evidence" value="ECO:0007669"/>
    <property type="project" value="InterPro"/>
</dbReference>
<evidence type="ECO:0000256" key="9">
    <source>
        <dbReference type="PROSITE-ProRule" id="PRU01091"/>
    </source>
</evidence>